<dbReference type="EMBL" id="CAJNOL010000290">
    <property type="protein sequence ID" value="CAF0986733.1"/>
    <property type="molecule type" value="Genomic_DNA"/>
</dbReference>
<sequence length="91" mass="10011">MIEFESVTDVLQKQNTAPNPSALLLATVRPENEPDTGFEHNIAASRHVYAFLSKKLTLFNVTNFSLAKNNPPAPSAELLAMTVFRMDALPP</sequence>
<organism evidence="2 3">
    <name type="scientific">Rotaria sordida</name>
    <dbReference type="NCBI Taxonomy" id="392033"/>
    <lineage>
        <taxon>Eukaryota</taxon>
        <taxon>Metazoa</taxon>
        <taxon>Spiralia</taxon>
        <taxon>Gnathifera</taxon>
        <taxon>Rotifera</taxon>
        <taxon>Eurotatoria</taxon>
        <taxon>Bdelloidea</taxon>
        <taxon>Philodinida</taxon>
        <taxon>Philodinidae</taxon>
        <taxon>Rotaria</taxon>
    </lineage>
</organism>
<accession>A0A814FWE8</accession>
<reference evidence="2" key="1">
    <citation type="submission" date="2021-02" db="EMBL/GenBank/DDBJ databases">
        <authorList>
            <person name="Nowell W R."/>
        </authorList>
    </citation>
    <scope>NUCLEOTIDE SEQUENCE</scope>
</reference>
<evidence type="ECO:0000313" key="1">
    <source>
        <dbReference type="EMBL" id="CAF0890209.1"/>
    </source>
</evidence>
<protein>
    <submittedName>
        <fullName evidence="2">Uncharacterized protein</fullName>
    </submittedName>
</protein>
<proteinExistence type="predicted"/>
<gene>
    <name evidence="2" type="ORF">JXQ802_LOCUS13467</name>
    <name evidence="1" type="ORF">PYM288_LOCUS8990</name>
</gene>
<comment type="caution">
    <text evidence="2">The sequence shown here is derived from an EMBL/GenBank/DDBJ whole genome shotgun (WGS) entry which is preliminary data.</text>
</comment>
<evidence type="ECO:0000313" key="3">
    <source>
        <dbReference type="Proteomes" id="UP000663870"/>
    </source>
</evidence>
<name>A0A814FWE8_9BILA</name>
<dbReference type="EMBL" id="CAJNOH010000125">
    <property type="protein sequence ID" value="CAF0890209.1"/>
    <property type="molecule type" value="Genomic_DNA"/>
</dbReference>
<dbReference type="Proteomes" id="UP000663870">
    <property type="component" value="Unassembled WGS sequence"/>
</dbReference>
<dbReference type="Proteomes" id="UP000663854">
    <property type="component" value="Unassembled WGS sequence"/>
</dbReference>
<evidence type="ECO:0000313" key="2">
    <source>
        <dbReference type="EMBL" id="CAF0986733.1"/>
    </source>
</evidence>
<dbReference type="AlphaFoldDB" id="A0A814FWE8"/>
<keyword evidence="3" id="KW-1185">Reference proteome</keyword>